<dbReference type="STRING" id="45351.A7S7I0"/>
<feature type="non-terminal residue" evidence="9">
    <location>
        <position position="197"/>
    </location>
</feature>
<accession>A7S7I0</accession>
<dbReference type="PhylomeDB" id="A7S7I0"/>
<keyword evidence="4 8" id="KW-0812">Transmembrane</keyword>
<dbReference type="InParanoid" id="A7S7I0"/>
<proteinExistence type="predicted"/>
<evidence type="ECO:0000256" key="3">
    <source>
        <dbReference type="ARBA" id="ARBA00022553"/>
    </source>
</evidence>
<dbReference type="Pfam" id="PF14936">
    <property type="entry name" value="p53-inducible11"/>
    <property type="match status" value="1"/>
</dbReference>
<keyword evidence="10" id="KW-1185">Reference proteome</keyword>
<organism evidence="9 10">
    <name type="scientific">Nematostella vectensis</name>
    <name type="common">Starlet sea anemone</name>
    <dbReference type="NCBI Taxonomy" id="45351"/>
    <lineage>
        <taxon>Eukaryota</taxon>
        <taxon>Metazoa</taxon>
        <taxon>Cnidaria</taxon>
        <taxon>Anthozoa</taxon>
        <taxon>Hexacorallia</taxon>
        <taxon>Actiniaria</taxon>
        <taxon>Edwardsiidae</taxon>
        <taxon>Nematostella</taxon>
    </lineage>
</organism>
<reference evidence="9 10" key="1">
    <citation type="journal article" date="2007" name="Science">
        <title>Sea anemone genome reveals ancestral eumetazoan gene repertoire and genomic organization.</title>
        <authorList>
            <person name="Putnam N.H."/>
            <person name="Srivastava M."/>
            <person name="Hellsten U."/>
            <person name="Dirks B."/>
            <person name="Chapman J."/>
            <person name="Salamov A."/>
            <person name="Terry A."/>
            <person name="Shapiro H."/>
            <person name="Lindquist E."/>
            <person name="Kapitonov V.V."/>
            <person name="Jurka J."/>
            <person name="Genikhovich G."/>
            <person name="Grigoriev I.V."/>
            <person name="Lucas S.M."/>
            <person name="Steele R.E."/>
            <person name="Finnerty J.R."/>
            <person name="Technau U."/>
            <person name="Martindale M.Q."/>
            <person name="Rokhsar D.S."/>
        </authorList>
    </citation>
    <scope>NUCLEOTIDE SEQUENCE [LARGE SCALE GENOMIC DNA]</scope>
    <source>
        <strain evidence="10">CH2 X CH6</strain>
    </source>
</reference>
<gene>
    <name evidence="9" type="ORF">NEMVEDRAFT_v1g207993</name>
</gene>
<dbReference type="PANTHER" id="PTHR31584">
    <property type="entry name" value="TUMOR PROTEIN P53-INDUCIBLE PROTEIN 11"/>
    <property type="match status" value="1"/>
</dbReference>
<comment type="subcellular location">
    <subcellularLocation>
        <location evidence="1">Membrane</location>
        <topology evidence="1">Multi-pass membrane protein</topology>
    </subcellularLocation>
</comment>
<sequence>MDATIRRRSFDDAQSRFKCRKVLGIGGKEPSKVLQVLGSQESYLILIPRGHDLWQFFTTGCFILFAIMWLVFPGTFVSFITSQAQPDLVISTMCCRIIGGSLCAMAAITWYTEPITMASIRNTLMLQYTYSGIATFALTWAFMTNKSKFLLVLSILHGLIALGSTYYFYAFRLLNKPTPDKPSSKGVNGDNDMNHND</sequence>
<evidence type="ECO:0000256" key="5">
    <source>
        <dbReference type="ARBA" id="ARBA00022989"/>
    </source>
</evidence>
<feature type="transmembrane region" description="Helical" evidence="8">
    <location>
        <begin position="88"/>
        <end position="112"/>
    </location>
</feature>
<dbReference type="OMA" id="CYCAMAS"/>
<evidence type="ECO:0000313" key="10">
    <source>
        <dbReference type="Proteomes" id="UP000001593"/>
    </source>
</evidence>
<dbReference type="HOGENOM" id="CLU_099575_1_0_1"/>
<keyword evidence="3" id="KW-0597">Phosphoprotein</keyword>
<evidence type="ECO:0000256" key="2">
    <source>
        <dbReference type="ARBA" id="ARBA00019449"/>
    </source>
</evidence>
<dbReference type="AlphaFoldDB" id="A7S7I0"/>
<evidence type="ECO:0000256" key="1">
    <source>
        <dbReference type="ARBA" id="ARBA00004141"/>
    </source>
</evidence>
<evidence type="ECO:0000256" key="8">
    <source>
        <dbReference type="SAM" id="Phobius"/>
    </source>
</evidence>
<dbReference type="GO" id="GO:0016020">
    <property type="term" value="C:membrane"/>
    <property type="evidence" value="ECO:0007669"/>
    <property type="project" value="UniProtKB-SubCell"/>
</dbReference>
<evidence type="ECO:0000313" key="9">
    <source>
        <dbReference type="EMBL" id="EDO40311.1"/>
    </source>
</evidence>
<dbReference type="InterPro" id="IPR028266">
    <property type="entry name" value="TP53I11"/>
</dbReference>
<feature type="transmembrane region" description="Helical" evidence="8">
    <location>
        <begin position="53"/>
        <end position="76"/>
    </location>
</feature>
<keyword evidence="5 8" id="KW-1133">Transmembrane helix</keyword>
<name>A7S7I0_NEMVE</name>
<evidence type="ECO:0000256" key="7">
    <source>
        <dbReference type="ARBA" id="ARBA00032100"/>
    </source>
</evidence>
<protein>
    <recommendedName>
        <fullName evidence="2">Tumor protein p53-inducible protein 11</fullName>
    </recommendedName>
    <alternativeName>
        <fullName evidence="7">p53-induced gene 11 protein</fullName>
    </alternativeName>
</protein>
<feature type="transmembrane region" description="Helical" evidence="8">
    <location>
        <begin position="124"/>
        <end position="143"/>
    </location>
</feature>
<feature type="transmembrane region" description="Helical" evidence="8">
    <location>
        <begin position="149"/>
        <end position="169"/>
    </location>
</feature>
<evidence type="ECO:0000256" key="6">
    <source>
        <dbReference type="ARBA" id="ARBA00023136"/>
    </source>
</evidence>
<keyword evidence="6 8" id="KW-0472">Membrane</keyword>
<dbReference type="PANTHER" id="PTHR31584:SF1">
    <property type="entry name" value="TUMOR PROTEIN P53-INDUCIBLE PROTEIN 11"/>
    <property type="match status" value="1"/>
</dbReference>
<dbReference type="FunCoup" id="A7S7I0">
    <property type="interactions" value="18"/>
</dbReference>
<dbReference type="KEGG" id="nve:5512012"/>
<dbReference type="EMBL" id="DS469593">
    <property type="protein sequence ID" value="EDO40311.1"/>
    <property type="molecule type" value="Genomic_DNA"/>
</dbReference>
<evidence type="ECO:0000256" key="4">
    <source>
        <dbReference type="ARBA" id="ARBA00022692"/>
    </source>
</evidence>
<dbReference type="Proteomes" id="UP000001593">
    <property type="component" value="Unassembled WGS sequence"/>
</dbReference>